<dbReference type="GO" id="GO:0016758">
    <property type="term" value="F:hexosyltransferase activity"/>
    <property type="evidence" value="ECO:0007669"/>
    <property type="project" value="InterPro"/>
</dbReference>
<dbReference type="EMBL" id="CP163439">
    <property type="protein sequence ID" value="XDQ38204.1"/>
    <property type="molecule type" value="Genomic_DNA"/>
</dbReference>
<reference evidence="4" key="1">
    <citation type="submission" date="2024-07" db="EMBL/GenBank/DDBJ databases">
        <authorList>
            <person name="Yu S.T."/>
        </authorList>
    </citation>
    <scope>NUCLEOTIDE SEQUENCE</scope>
    <source>
        <strain evidence="4">R28</strain>
    </source>
</reference>
<proteinExistence type="inferred from homology"/>
<protein>
    <submittedName>
        <fullName evidence="4">Macrolide family glycosyltransferase</fullName>
    </submittedName>
</protein>
<dbReference type="InterPro" id="IPR050426">
    <property type="entry name" value="Glycosyltransferase_28"/>
</dbReference>
<dbReference type="FunFam" id="3.40.50.2000:FF:000072">
    <property type="entry name" value="Glycosyl transferase"/>
    <property type="match status" value="1"/>
</dbReference>
<evidence type="ECO:0000256" key="2">
    <source>
        <dbReference type="ARBA" id="ARBA00022679"/>
    </source>
</evidence>
<dbReference type="GO" id="GO:0017000">
    <property type="term" value="P:antibiotic biosynthetic process"/>
    <property type="evidence" value="ECO:0007669"/>
    <property type="project" value="UniProtKB-ARBA"/>
</dbReference>
<dbReference type="NCBIfam" id="TIGR01426">
    <property type="entry name" value="MGT"/>
    <property type="match status" value="1"/>
</dbReference>
<dbReference type="InterPro" id="IPR010610">
    <property type="entry name" value="EryCIII-like_C"/>
</dbReference>
<evidence type="ECO:0000256" key="1">
    <source>
        <dbReference type="ARBA" id="ARBA00009995"/>
    </source>
</evidence>
<evidence type="ECO:0000313" key="4">
    <source>
        <dbReference type="EMBL" id="XDQ38204.1"/>
    </source>
</evidence>
<organism evidence="4">
    <name type="scientific">Streptomyces sp. R28</name>
    <dbReference type="NCBI Taxonomy" id="3238628"/>
    <lineage>
        <taxon>Bacteria</taxon>
        <taxon>Bacillati</taxon>
        <taxon>Actinomycetota</taxon>
        <taxon>Actinomycetes</taxon>
        <taxon>Kitasatosporales</taxon>
        <taxon>Streptomycetaceae</taxon>
        <taxon>Streptomyces</taxon>
    </lineage>
</organism>
<dbReference type="SUPFAM" id="SSF53756">
    <property type="entry name" value="UDP-Glycosyltransferase/glycogen phosphorylase"/>
    <property type="match status" value="1"/>
</dbReference>
<dbReference type="PANTHER" id="PTHR48050">
    <property type="entry name" value="STEROL 3-BETA-GLUCOSYLTRANSFERASE"/>
    <property type="match status" value="1"/>
</dbReference>
<sequence length="404" mass="44263">MAHIAFFILPVPGHVNPTLGVAEELVARGHRVTYALPEDIAERALDIGAAVVTYPLDKERFRTHMVPQQNSDEYTDKGEILRVLEWLLDMTGRTLAPLEGHFSDDRPDVIVNDPSSFWTGRILADRWDIPAIRSTPTYAANEHWSMQPGAEAAGPPDDPGLHELVSGIDRLLRDQGLEGDANTFVGRVHSGPALLYMPRHFQFAGETFDDQHHFVGPCAPRTPIHGTWKPPLDGRPLVMVSLGTLYNQRPEFFRACVEAFRDEPWNVLLVLGGGLAPEELGPLPDHVEVRDFVPLADVFPHTSLLVNHGGMSTAMEAFSHGVPVVAVPVMTEPRATALRITELGLGAQLLDQDVTAANLRDTALRVLTDEGIRDRLRQMRTLIHAAGGAAAAATVIEELLPAHS</sequence>
<dbReference type="RefSeq" id="WP_369172908.1">
    <property type="nucleotide sequence ID" value="NZ_CP163439.1"/>
</dbReference>
<dbReference type="Pfam" id="PF06722">
    <property type="entry name" value="EryCIII-like_C"/>
    <property type="match status" value="1"/>
</dbReference>
<accession>A0AB39Q6I8</accession>
<dbReference type="AlphaFoldDB" id="A0AB39Q6I8"/>
<name>A0AB39Q6I8_9ACTN</name>
<dbReference type="Gene3D" id="3.40.50.2000">
    <property type="entry name" value="Glycogen Phosphorylase B"/>
    <property type="match status" value="2"/>
</dbReference>
<evidence type="ECO:0000259" key="3">
    <source>
        <dbReference type="Pfam" id="PF06722"/>
    </source>
</evidence>
<feature type="domain" description="Erythromycin biosynthesis protein CIII-like C-terminal" evidence="3">
    <location>
        <begin position="278"/>
        <end position="381"/>
    </location>
</feature>
<dbReference type="InterPro" id="IPR006326">
    <property type="entry name" value="UDPGT_MGT-like"/>
</dbReference>
<comment type="similarity">
    <text evidence="1">Belongs to the UDP-glycosyltransferase family.</text>
</comment>
<dbReference type="PANTHER" id="PTHR48050:SF13">
    <property type="entry name" value="STEROL 3-BETA-GLUCOSYLTRANSFERASE UGT80A2"/>
    <property type="match status" value="1"/>
</dbReference>
<keyword evidence="2" id="KW-0808">Transferase</keyword>
<dbReference type="CDD" id="cd03784">
    <property type="entry name" value="GT1_Gtf-like"/>
    <property type="match status" value="1"/>
</dbReference>
<gene>
    <name evidence="4" type="ORF">AB5J49_35295</name>
</gene>
<dbReference type="GO" id="GO:0008194">
    <property type="term" value="F:UDP-glycosyltransferase activity"/>
    <property type="evidence" value="ECO:0007669"/>
    <property type="project" value="InterPro"/>
</dbReference>
<dbReference type="InterPro" id="IPR002213">
    <property type="entry name" value="UDP_glucos_trans"/>
</dbReference>